<dbReference type="EMBL" id="JBHEZY010000005">
    <property type="protein sequence ID" value="MFC1432278.1"/>
    <property type="molecule type" value="Genomic_DNA"/>
</dbReference>
<comment type="caution">
    <text evidence="3">The sequence shown here is derived from an EMBL/GenBank/DDBJ whole genome shotgun (WGS) entry which is preliminary data.</text>
</comment>
<dbReference type="RefSeq" id="WP_380553908.1">
    <property type="nucleotide sequence ID" value="NZ_JBHEZY010000005.1"/>
</dbReference>
<sequence length="400" mass="40984">MTAVLNLRDEGRARVLRALYRTGGTTRPQLQALTGLSRATVSSVVLDLIAEGLVGEEEAARDGRANGRPAQTLSVLPHAAYAAAADIGRTHLHVVVCDLTGAVVWERRVDNDVDAHPESTLALVTRTVAEGLAHSGISSRQVLGLGVGIACPVHRGGDTLDASGIMPGWVDVDPAAELAARTGLPTELLNDANAGAIGEWLYGAGQGVDDLVYIRLSAGIGAGVIADGRLLTGGGGLAGEIGHLQVVPDGLFCRCGNRGCLETVASPTSIARLLSRSWGRQVDPDDLSALLDSGQPAVQTAVREAGEAVGRALATTVTLLDPQLVIIGGDFSWAGEILLDPIRRGIERYALPAARRGVRVVAGGLGAAAEVRGAAGILLNTAPDALATGTNARSGPPLLA</sequence>
<dbReference type="InterPro" id="IPR000600">
    <property type="entry name" value="ROK"/>
</dbReference>
<protein>
    <submittedName>
        <fullName evidence="3">ROK family transcriptional regulator</fullName>
    </submittedName>
</protein>
<dbReference type="InterPro" id="IPR043129">
    <property type="entry name" value="ATPase_NBD"/>
</dbReference>
<organism evidence="3 4">
    <name type="scientific">Streptacidiphilus alkalitolerans</name>
    <dbReference type="NCBI Taxonomy" id="3342712"/>
    <lineage>
        <taxon>Bacteria</taxon>
        <taxon>Bacillati</taxon>
        <taxon>Actinomycetota</taxon>
        <taxon>Actinomycetes</taxon>
        <taxon>Kitasatosporales</taxon>
        <taxon>Streptomycetaceae</taxon>
        <taxon>Streptacidiphilus</taxon>
    </lineage>
</organism>
<gene>
    <name evidence="3" type="ORF">ACEZDB_16640</name>
</gene>
<dbReference type="Gene3D" id="3.30.420.40">
    <property type="match status" value="2"/>
</dbReference>
<dbReference type="PANTHER" id="PTHR18964:SF173">
    <property type="entry name" value="GLUCOKINASE"/>
    <property type="match status" value="1"/>
</dbReference>
<dbReference type="PANTHER" id="PTHR18964">
    <property type="entry name" value="ROK (REPRESSOR, ORF, KINASE) FAMILY"/>
    <property type="match status" value="1"/>
</dbReference>
<dbReference type="InterPro" id="IPR000835">
    <property type="entry name" value="HTH_MarR-typ"/>
</dbReference>
<dbReference type="SUPFAM" id="SSF46785">
    <property type="entry name" value="Winged helix' DNA-binding domain"/>
    <property type="match status" value="1"/>
</dbReference>
<evidence type="ECO:0000259" key="2">
    <source>
        <dbReference type="Pfam" id="PF12802"/>
    </source>
</evidence>
<dbReference type="Pfam" id="PF00480">
    <property type="entry name" value="ROK"/>
    <property type="match status" value="1"/>
</dbReference>
<dbReference type="InterPro" id="IPR036388">
    <property type="entry name" value="WH-like_DNA-bd_sf"/>
</dbReference>
<dbReference type="InterPro" id="IPR049874">
    <property type="entry name" value="ROK_cs"/>
</dbReference>
<accession>A0ABV6X1W0</accession>
<dbReference type="Gene3D" id="1.10.10.10">
    <property type="entry name" value="Winged helix-like DNA-binding domain superfamily/Winged helix DNA-binding domain"/>
    <property type="match status" value="1"/>
</dbReference>
<evidence type="ECO:0000313" key="4">
    <source>
        <dbReference type="Proteomes" id="UP001592530"/>
    </source>
</evidence>
<dbReference type="Pfam" id="PF12802">
    <property type="entry name" value="MarR_2"/>
    <property type="match status" value="1"/>
</dbReference>
<comment type="similarity">
    <text evidence="1">Belongs to the ROK (NagC/XylR) family.</text>
</comment>
<proteinExistence type="inferred from homology"/>
<dbReference type="Proteomes" id="UP001592530">
    <property type="component" value="Unassembled WGS sequence"/>
</dbReference>
<dbReference type="InterPro" id="IPR036390">
    <property type="entry name" value="WH_DNA-bd_sf"/>
</dbReference>
<evidence type="ECO:0000256" key="1">
    <source>
        <dbReference type="ARBA" id="ARBA00006479"/>
    </source>
</evidence>
<reference evidence="3 4" key="1">
    <citation type="submission" date="2024-09" db="EMBL/GenBank/DDBJ databases">
        <authorList>
            <person name="Lee S.D."/>
        </authorList>
    </citation>
    <scope>NUCLEOTIDE SEQUENCE [LARGE SCALE GENOMIC DNA]</scope>
    <source>
        <strain evidence="3 4">N1-3</strain>
    </source>
</reference>
<feature type="domain" description="HTH marR-type" evidence="2">
    <location>
        <begin position="13"/>
        <end position="65"/>
    </location>
</feature>
<evidence type="ECO:0000313" key="3">
    <source>
        <dbReference type="EMBL" id="MFC1432278.1"/>
    </source>
</evidence>
<name>A0ABV6X1W0_9ACTN</name>
<dbReference type="SUPFAM" id="SSF53067">
    <property type="entry name" value="Actin-like ATPase domain"/>
    <property type="match status" value="1"/>
</dbReference>
<dbReference type="PROSITE" id="PS01125">
    <property type="entry name" value="ROK"/>
    <property type="match status" value="1"/>
</dbReference>